<dbReference type="EMBL" id="CM027681">
    <property type="protein sequence ID" value="KAG0542064.1"/>
    <property type="molecule type" value="Genomic_DNA"/>
</dbReference>
<evidence type="ECO:0000256" key="1">
    <source>
        <dbReference type="SAM" id="MobiDB-lite"/>
    </source>
</evidence>
<evidence type="ECO:0000313" key="2">
    <source>
        <dbReference type="EMBL" id="KAG0542064.1"/>
    </source>
</evidence>
<comment type="caution">
    <text evidence="2">The sequence shown here is derived from an EMBL/GenBank/DDBJ whole genome shotgun (WGS) entry which is preliminary data.</text>
</comment>
<dbReference type="Proteomes" id="UP000807115">
    <property type="component" value="Chromosome 2"/>
</dbReference>
<name>A0A921URX8_SORBI</name>
<gene>
    <name evidence="2" type="ORF">BDA96_02G071000</name>
</gene>
<protein>
    <submittedName>
        <fullName evidence="2">Uncharacterized protein</fullName>
    </submittedName>
</protein>
<accession>A0A921URX8</accession>
<organism evidence="2 3">
    <name type="scientific">Sorghum bicolor</name>
    <name type="common">Sorghum</name>
    <name type="synonym">Sorghum vulgare</name>
    <dbReference type="NCBI Taxonomy" id="4558"/>
    <lineage>
        <taxon>Eukaryota</taxon>
        <taxon>Viridiplantae</taxon>
        <taxon>Streptophyta</taxon>
        <taxon>Embryophyta</taxon>
        <taxon>Tracheophyta</taxon>
        <taxon>Spermatophyta</taxon>
        <taxon>Magnoliopsida</taxon>
        <taxon>Liliopsida</taxon>
        <taxon>Poales</taxon>
        <taxon>Poaceae</taxon>
        <taxon>PACMAD clade</taxon>
        <taxon>Panicoideae</taxon>
        <taxon>Andropogonodae</taxon>
        <taxon>Andropogoneae</taxon>
        <taxon>Sorghinae</taxon>
        <taxon>Sorghum</taxon>
    </lineage>
</organism>
<proteinExistence type="predicted"/>
<dbReference type="AlphaFoldDB" id="A0A921URX8"/>
<reference evidence="2" key="2">
    <citation type="submission" date="2020-10" db="EMBL/GenBank/DDBJ databases">
        <authorList>
            <person name="Cooper E.A."/>
            <person name="Brenton Z.W."/>
            <person name="Flinn B.S."/>
            <person name="Jenkins J."/>
            <person name="Shu S."/>
            <person name="Flowers D."/>
            <person name="Luo F."/>
            <person name="Wang Y."/>
            <person name="Xia P."/>
            <person name="Barry K."/>
            <person name="Daum C."/>
            <person name="Lipzen A."/>
            <person name="Yoshinaga Y."/>
            <person name="Schmutz J."/>
            <person name="Saski C."/>
            <person name="Vermerris W."/>
            <person name="Kresovich S."/>
        </authorList>
    </citation>
    <scope>NUCLEOTIDE SEQUENCE</scope>
</reference>
<evidence type="ECO:0000313" key="3">
    <source>
        <dbReference type="Proteomes" id="UP000807115"/>
    </source>
</evidence>
<sequence>MLEGRRHRTACYPHPDYRQDRKLGRPNPRQHRTLDRRREPPSELFLCIELVNLE</sequence>
<reference evidence="2" key="1">
    <citation type="journal article" date="2019" name="BMC Genomics">
        <title>A new reference genome for Sorghum bicolor reveals high levels of sequence similarity between sweet and grain genotypes: implications for the genetics of sugar metabolism.</title>
        <authorList>
            <person name="Cooper E.A."/>
            <person name="Brenton Z.W."/>
            <person name="Flinn B.S."/>
            <person name="Jenkins J."/>
            <person name="Shu S."/>
            <person name="Flowers D."/>
            <person name="Luo F."/>
            <person name="Wang Y."/>
            <person name="Xia P."/>
            <person name="Barry K."/>
            <person name="Daum C."/>
            <person name="Lipzen A."/>
            <person name="Yoshinaga Y."/>
            <person name="Schmutz J."/>
            <person name="Saski C."/>
            <person name="Vermerris W."/>
            <person name="Kresovich S."/>
        </authorList>
    </citation>
    <scope>NUCLEOTIDE SEQUENCE</scope>
</reference>
<feature type="region of interest" description="Disordered" evidence="1">
    <location>
        <begin position="1"/>
        <end position="38"/>
    </location>
</feature>